<feature type="domain" description="WWE" evidence="2">
    <location>
        <begin position="85"/>
        <end position="166"/>
    </location>
</feature>
<dbReference type="EMBL" id="MU842912">
    <property type="protein sequence ID" value="KAK2026561.1"/>
    <property type="molecule type" value="Genomic_DNA"/>
</dbReference>
<evidence type="ECO:0000313" key="3">
    <source>
        <dbReference type="EMBL" id="KAK2026561.1"/>
    </source>
</evidence>
<name>A0AAD9LY11_9PEZI</name>
<comment type="caution">
    <text evidence="3">The sequence shown here is derived from an EMBL/GenBank/DDBJ whole genome shotgun (WGS) entry which is preliminary data.</text>
</comment>
<dbReference type="InterPro" id="IPR004170">
    <property type="entry name" value="WWE_dom"/>
</dbReference>
<dbReference type="PROSITE" id="PS50918">
    <property type="entry name" value="WWE"/>
    <property type="match status" value="1"/>
</dbReference>
<evidence type="ECO:0000259" key="2">
    <source>
        <dbReference type="PROSITE" id="PS50918"/>
    </source>
</evidence>
<organism evidence="3 4">
    <name type="scientific">Colletotrichum zoysiae</name>
    <dbReference type="NCBI Taxonomy" id="1216348"/>
    <lineage>
        <taxon>Eukaryota</taxon>
        <taxon>Fungi</taxon>
        <taxon>Dikarya</taxon>
        <taxon>Ascomycota</taxon>
        <taxon>Pezizomycotina</taxon>
        <taxon>Sordariomycetes</taxon>
        <taxon>Hypocreomycetidae</taxon>
        <taxon>Glomerellales</taxon>
        <taxon>Glomerellaceae</taxon>
        <taxon>Colletotrichum</taxon>
        <taxon>Colletotrichum graminicola species complex</taxon>
    </lineage>
</organism>
<evidence type="ECO:0000256" key="1">
    <source>
        <dbReference type="SAM" id="SignalP"/>
    </source>
</evidence>
<feature type="signal peptide" evidence="1">
    <location>
        <begin position="1"/>
        <end position="27"/>
    </location>
</feature>
<gene>
    <name evidence="3" type="ORF">LX32DRAFT_701329</name>
</gene>
<reference evidence="3" key="1">
    <citation type="submission" date="2021-06" db="EMBL/GenBank/DDBJ databases">
        <title>Comparative genomics, transcriptomics and evolutionary studies reveal genomic signatures of adaptation to plant cell wall in hemibiotrophic fungi.</title>
        <authorList>
            <consortium name="DOE Joint Genome Institute"/>
            <person name="Baroncelli R."/>
            <person name="Diaz J.F."/>
            <person name="Benocci T."/>
            <person name="Peng M."/>
            <person name="Battaglia E."/>
            <person name="Haridas S."/>
            <person name="Andreopoulos W."/>
            <person name="Labutti K."/>
            <person name="Pangilinan J."/>
            <person name="Floch G.L."/>
            <person name="Makela M.R."/>
            <person name="Henrissat B."/>
            <person name="Grigoriev I.V."/>
            <person name="Crouch J.A."/>
            <person name="De Vries R.P."/>
            <person name="Sukno S.A."/>
            <person name="Thon M.R."/>
        </authorList>
    </citation>
    <scope>NUCLEOTIDE SEQUENCE</scope>
    <source>
        <strain evidence="3">MAFF235873</strain>
    </source>
</reference>
<keyword evidence="1" id="KW-0732">Signal</keyword>
<protein>
    <recommendedName>
        <fullName evidence="2">WWE domain-containing protein</fullName>
    </recommendedName>
</protein>
<evidence type="ECO:0000313" key="4">
    <source>
        <dbReference type="Proteomes" id="UP001232148"/>
    </source>
</evidence>
<accession>A0AAD9LY11</accession>
<dbReference type="Proteomes" id="UP001232148">
    <property type="component" value="Unassembled WGS sequence"/>
</dbReference>
<dbReference type="AlphaFoldDB" id="A0AAD9LY11"/>
<proteinExistence type="predicted"/>
<keyword evidence="4" id="KW-1185">Reference proteome</keyword>
<sequence>MANATFFSRLKSPLLLVLLIQVSLLTASPTSPALHSPDDVSLLKRAGQFPDFPSDYEGRVKRGEYLRSLMPLDNAQAAQANGGVSVASPFQDPNDAARWGWTLETSWYPFKDEMDPLYTRFLRQAFQDTEFPVDVEQSGVYYYLHDKEFTQSNGREGEPTKASYSSVVNPSAGAFIFEENMSPKYVVQEYRRGNVPDLNTLSDLAFLQWLEGCRHKNADPKDLKVIFRARITYEPAFRTVIDALKEGGYKHVPGFTVKNA</sequence>
<feature type="chain" id="PRO_5041972151" description="WWE domain-containing protein" evidence="1">
    <location>
        <begin position="28"/>
        <end position="260"/>
    </location>
</feature>